<gene>
    <name evidence="1" type="ORF">CCMSSC00406_0009960</name>
</gene>
<sequence length="224" mass="24532">MDADVPVIGDIMRTVVPIIRKHGSGQMLYAADRAIPFSQFIDEYPQPKTQLVRHRGPNRRHARPCYLPLHLSIPYDKFVVSIDCGSTIPANFPSCSSPFRSLNNIHFNFPSSAPHNCPDHDRTSHNDTDPLSFTVEATGIHSLSATTSVTQRNSITIKSGHRNVHVDLAGLHSVSFNINIISGDSYFGAIHGGNIGGRNNVNTCVSHIEPCWFSFASFGLVPAS</sequence>
<proteinExistence type="predicted"/>
<evidence type="ECO:0000313" key="2">
    <source>
        <dbReference type="Proteomes" id="UP000824881"/>
    </source>
</evidence>
<organism evidence="1 2">
    <name type="scientific">Pleurotus cornucopiae</name>
    <name type="common">Cornucopia mushroom</name>
    <dbReference type="NCBI Taxonomy" id="5321"/>
    <lineage>
        <taxon>Eukaryota</taxon>
        <taxon>Fungi</taxon>
        <taxon>Dikarya</taxon>
        <taxon>Basidiomycota</taxon>
        <taxon>Agaricomycotina</taxon>
        <taxon>Agaricomycetes</taxon>
        <taxon>Agaricomycetidae</taxon>
        <taxon>Agaricales</taxon>
        <taxon>Pleurotineae</taxon>
        <taxon>Pleurotaceae</taxon>
        <taxon>Pleurotus</taxon>
    </lineage>
</organism>
<reference evidence="1 2" key="1">
    <citation type="journal article" date="2021" name="Appl. Environ. Microbiol.">
        <title>Genetic linkage and physical mapping for an oyster mushroom Pleurotus cornucopiae and QTL analysis for the trait cap color.</title>
        <authorList>
            <person name="Zhang Y."/>
            <person name="Gao W."/>
            <person name="Sonnenberg A."/>
            <person name="Chen Q."/>
            <person name="Zhang J."/>
            <person name="Huang C."/>
        </authorList>
    </citation>
    <scope>NUCLEOTIDE SEQUENCE [LARGE SCALE GENOMIC DNA]</scope>
    <source>
        <strain evidence="1">CCMSSC00406</strain>
    </source>
</reference>
<keyword evidence="2" id="KW-1185">Reference proteome</keyword>
<name>A0ACB7J3W2_PLECO</name>
<dbReference type="Proteomes" id="UP000824881">
    <property type="component" value="Unassembled WGS sequence"/>
</dbReference>
<evidence type="ECO:0000313" key="1">
    <source>
        <dbReference type="EMBL" id="KAG9225282.1"/>
    </source>
</evidence>
<dbReference type="EMBL" id="WQMT02000002">
    <property type="protein sequence ID" value="KAG9225282.1"/>
    <property type="molecule type" value="Genomic_DNA"/>
</dbReference>
<accession>A0ACB7J3W2</accession>
<comment type="caution">
    <text evidence="1">The sequence shown here is derived from an EMBL/GenBank/DDBJ whole genome shotgun (WGS) entry which is preliminary data.</text>
</comment>
<protein>
    <submittedName>
        <fullName evidence="1">Uncharacterized protein</fullName>
    </submittedName>
</protein>